<dbReference type="KEGG" id="mgin:FRZ54_14800"/>
<name>A0A5B8UZS0_9SPHI</name>
<dbReference type="Proteomes" id="UP000321479">
    <property type="component" value="Chromosome"/>
</dbReference>
<feature type="transmembrane region" description="Helical" evidence="1">
    <location>
        <begin position="220"/>
        <end position="239"/>
    </location>
</feature>
<keyword evidence="3" id="KW-1185">Reference proteome</keyword>
<dbReference type="EMBL" id="CP042436">
    <property type="protein sequence ID" value="QEC63786.1"/>
    <property type="molecule type" value="Genomic_DNA"/>
</dbReference>
<keyword evidence="1" id="KW-1133">Transmembrane helix</keyword>
<protein>
    <submittedName>
        <fullName evidence="2">Uncharacterized protein</fullName>
    </submittedName>
</protein>
<dbReference type="AlphaFoldDB" id="A0A5B8UZS0"/>
<accession>A0A5B8UZS0</accession>
<organism evidence="2 3">
    <name type="scientific">Mucilaginibacter ginsenosidivorans</name>
    <dbReference type="NCBI Taxonomy" id="398053"/>
    <lineage>
        <taxon>Bacteria</taxon>
        <taxon>Pseudomonadati</taxon>
        <taxon>Bacteroidota</taxon>
        <taxon>Sphingobacteriia</taxon>
        <taxon>Sphingobacteriales</taxon>
        <taxon>Sphingobacteriaceae</taxon>
        <taxon>Mucilaginibacter</taxon>
    </lineage>
</organism>
<sequence>MFDSSVLNVVIGLIFIFLIYSLFATAVQEAISSILQRRGGTLYRGVVSMLTDTPAQGNLFSRIWAYITSWSVWQWARALIKKPEVITLYQRFYHHPIIKNYGENALYNKPAYLTSENFATILVETIKNLESANEIKPADFKMIQDTIVKYSNLPAELQENFPGWTEPVVAYIDCETFKILNFHLNEAAGDLDVFKARLEKWFDDSMERVSGWYKRNTQTWLFIIGFFLAMALNIDTIQITKYLSRNKEIAAKLADMGTAVASNSHYKDSVITAEILKEVKAQKDSVNTLLGLGWKYTSNHPSDEILTVLKGTFATSWTNFFGIFISAIAISLGAPFWFDLLNKFVNIRASGKTVKSSGSTTKTNKSDDNTDG</sequence>
<reference evidence="2 3" key="1">
    <citation type="journal article" date="2017" name="Curr. Microbiol.">
        <title>Mucilaginibacter ginsenosidivorans sp. nov., Isolated from Soil of Ginseng Field.</title>
        <authorList>
            <person name="Kim M.M."/>
            <person name="Siddiqi M.Z."/>
            <person name="Im W.T."/>
        </authorList>
    </citation>
    <scope>NUCLEOTIDE SEQUENCE [LARGE SCALE GENOMIC DNA]</scope>
    <source>
        <strain evidence="2 3">Gsoil 3017</strain>
    </source>
</reference>
<proteinExistence type="predicted"/>
<evidence type="ECO:0000256" key="1">
    <source>
        <dbReference type="SAM" id="Phobius"/>
    </source>
</evidence>
<keyword evidence="1" id="KW-0472">Membrane</keyword>
<feature type="transmembrane region" description="Helical" evidence="1">
    <location>
        <begin position="317"/>
        <end position="338"/>
    </location>
</feature>
<gene>
    <name evidence="2" type="ORF">FRZ54_14800</name>
</gene>
<feature type="transmembrane region" description="Helical" evidence="1">
    <location>
        <begin position="6"/>
        <end position="27"/>
    </location>
</feature>
<dbReference type="OrthoDB" id="6286374at2"/>
<keyword evidence="1" id="KW-0812">Transmembrane</keyword>
<dbReference type="RefSeq" id="WP_147032360.1">
    <property type="nucleotide sequence ID" value="NZ_CP042436.1"/>
</dbReference>
<evidence type="ECO:0000313" key="3">
    <source>
        <dbReference type="Proteomes" id="UP000321479"/>
    </source>
</evidence>
<evidence type="ECO:0000313" key="2">
    <source>
        <dbReference type="EMBL" id="QEC63786.1"/>
    </source>
</evidence>